<accession>A0A8I6RDD2</accession>
<evidence type="ECO:0000256" key="1">
    <source>
        <dbReference type="ARBA" id="ARBA00022614"/>
    </source>
</evidence>
<dbReference type="Proteomes" id="UP000494040">
    <property type="component" value="Unassembled WGS sequence"/>
</dbReference>
<dbReference type="Gene3D" id="3.80.10.10">
    <property type="entry name" value="Ribonuclease Inhibitor"/>
    <property type="match status" value="2"/>
</dbReference>
<dbReference type="RefSeq" id="XP_014244011.1">
    <property type="nucleotide sequence ID" value="XM_014388525.2"/>
</dbReference>
<protein>
    <recommendedName>
        <fullName evidence="6">Protein halfway</fullName>
    </recommendedName>
</protein>
<keyword evidence="5" id="KW-1185">Reference proteome</keyword>
<keyword evidence="2" id="KW-0677">Repeat</keyword>
<dbReference type="InterPro" id="IPR032675">
    <property type="entry name" value="LRR_dom_sf"/>
</dbReference>
<dbReference type="SUPFAM" id="SSF52058">
    <property type="entry name" value="L domain-like"/>
    <property type="match status" value="1"/>
</dbReference>
<dbReference type="PANTHER" id="PTHR45617">
    <property type="entry name" value="LEUCINE RICH REPEAT FAMILY PROTEIN"/>
    <property type="match status" value="1"/>
</dbReference>
<proteinExistence type="predicted"/>
<feature type="chain" id="PRO_5035299922" description="Protein halfway" evidence="3">
    <location>
        <begin position="18"/>
        <end position="463"/>
    </location>
</feature>
<evidence type="ECO:0008006" key="6">
    <source>
        <dbReference type="Google" id="ProtNLM"/>
    </source>
</evidence>
<keyword evidence="1" id="KW-0433">Leucine-rich repeat</keyword>
<dbReference type="EnsemblMetazoa" id="XM_014388525.2">
    <property type="protein sequence ID" value="XP_014244011.1"/>
    <property type="gene ID" value="LOC106663603"/>
</dbReference>
<dbReference type="OrthoDB" id="10068119at2759"/>
<name>A0A8I6RDD2_CIMLE</name>
<feature type="signal peptide" evidence="3">
    <location>
        <begin position="1"/>
        <end position="17"/>
    </location>
</feature>
<evidence type="ECO:0000256" key="3">
    <source>
        <dbReference type="SAM" id="SignalP"/>
    </source>
</evidence>
<evidence type="ECO:0000256" key="2">
    <source>
        <dbReference type="ARBA" id="ARBA00022737"/>
    </source>
</evidence>
<dbReference type="KEGG" id="clec:106663603"/>
<organism evidence="4 5">
    <name type="scientific">Cimex lectularius</name>
    <name type="common">Bed bug</name>
    <name type="synonym">Acanthia lectularia</name>
    <dbReference type="NCBI Taxonomy" id="79782"/>
    <lineage>
        <taxon>Eukaryota</taxon>
        <taxon>Metazoa</taxon>
        <taxon>Ecdysozoa</taxon>
        <taxon>Arthropoda</taxon>
        <taxon>Hexapoda</taxon>
        <taxon>Insecta</taxon>
        <taxon>Pterygota</taxon>
        <taxon>Neoptera</taxon>
        <taxon>Paraneoptera</taxon>
        <taxon>Hemiptera</taxon>
        <taxon>Heteroptera</taxon>
        <taxon>Panheteroptera</taxon>
        <taxon>Cimicomorpha</taxon>
        <taxon>Cimicidae</taxon>
        <taxon>Cimex</taxon>
    </lineage>
</organism>
<dbReference type="AlphaFoldDB" id="A0A8I6RDD2"/>
<dbReference type="CTD" id="31120"/>
<sequence length="463" mass="52840">MRMLILLCLLLVKLCASCEFTSNLTCQKRPACQCFKSSRSVLTCCHVVALDSIVKKNGPCPGLTNETKHLYLFNATLETFDAGLKYWTHLESLTVTQSRIKKITGGFNGSLKCVNISSNNVSDIDAKVFKNLNKMHTLDISNNDLDKLPKLNIRKKNFTLDVSENPKLKCSDLRSLIEVPPSINTPTFRHSNLTKCESVTSFKWFNSTLSVTLDQVETWKRLEEECPKGPNYRCTCAPYRVFFVADKTMNTIQVNCSGLNLSELPSLPANTGLLDVSYNNITSLDRLATDPSYHAMIELIADNNKIDSITTLEGTRFIDNFATLSLRENRLRTIPIYILSNTFDRNYQIRRVRLGGNRLNCDCSTAQVLKLWLLANTEHIPDYDELLCEKDLERVKNIDHTKVCVYQKDWTDYIYYIIAAEVFLLLLLVSKVSYDYWVFKTSGYLPWPASNMPKLPCDWVFET</sequence>
<dbReference type="GeneID" id="106663603"/>
<dbReference type="PANTHER" id="PTHR45617:SF165">
    <property type="entry name" value="COMMON DPR-INTERACTING PROTEIN-RELATED"/>
    <property type="match status" value="1"/>
</dbReference>
<keyword evidence="3" id="KW-0732">Signal</keyword>
<reference evidence="4" key="1">
    <citation type="submission" date="2022-01" db="UniProtKB">
        <authorList>
            <consortium name="EnsemblMetazoa"/>
        </authorList>
    </citation>
    <scope>IDENTIFICATION</scope>
</reference>
<evidence type="ECO:0000313" key="5">
    <source>
        <dbReference type="Proteomes" id="UP000494040"/>
    </source>
</evidence>
<evidence type="ECO:0000313" key="4">
    <source>
        <dbReference type="EnsemblMetazoa" id="XP_014244011.1"/>
    </source>
</evidence>